<name>A0A7I8I9E3_SPIIN</name>
<sequence length="94" mass="10150">MDSAQAIWAARSPLMVAPMVGLALPRRTPHPVVWGQLASSQRPIMGRTALVSWRTSPSELKALPTDPSPPPPLAVPCRAARHRARFPPARTPTS</sequence>
<evidence type="ECO:0000256" key="1">
    <source>
        <dbReference type="SAM" id="MobiDB-lite"/>
    </source>
</evidence>
<dbReference type="AlphaFoldDB" id="A0A7I8I9E3"/>
<keyword evidence="3" id="KW-1185">Reference proteome</keyword>
<dbReference type="EMBL" id="CACRZD030000001">
    <property type="protein sequence ID" value="CAA6654316.1"/>
    <property type="molecule type" value="Genomic_DNA"/>
</dbReference>
<organism evidence="2">
    <name type="scientific">Spirodela intermedia</name>
    <name type="common">Intermediate duckweed</name>
    <dbReference type="NCBI Taxonomy" id="51605"/>
    <lineage>
        <taxon>Eukaryota</taxon>
        <taxon>Viridiplantae</taxon>
        <taxon>Streptophyta</taxon>
        <taxon>Embryophyta</taxon>
        <taxon>Tracheophyta</taxon>
        <taxon>Spermatophyta</taxon>
        <taxon>Magnoliopsida</taxon>
        <taxon>Liliopsida</taxon>
        <taxon>Araceae</taxon>
        <taxon>Lemnoideae</taxon>
        <taxon>Spirodela</taxon>
    </lineage>
</organism>
<accession>A0A7I8I9E3</accession>
<evidence type="ECO:0000313" key="2">
    <source>
        <dbReference type="EMBL" id="CAA2614526.1"/>
    </source>
</evidence>
<reference evidence="2 3" key="1">
    <citation type="submission" date="2019-12" db="EMBL/GenBank/DDBJ databases">
        <authorList>
            <person name="Scholz U."/>
            <person name="Mascher M."/>
            <person name="Fiebig A."/>
        </authorList>
    </citation>
    <scope>NUCLEOTIDE SEQUENCE</scope>
</reference>
<gene>
    <name evidence="2" type="ORF">SI7747_01000906</name>
</gene>
<proteinExistence type="predicted"/>
<feature type="region of interest" description="Disordered" evidence="1">
    <location>
        <begin position="58"/>
        <end position="94"/>
    </location>
</feature>
<dbReference type="EMBL" id="LR743588">
    <property type="protein sequence ID" value="CAA2614526.1"/>
    <property type="molecule type" value="Genomic_DNA"/>
</dbReference>
<protein>
    <submittedName>
        <fullName evidence="2">Uncharacterized protein</fullName>
    </submittedName>
</protein>
<evidence type="ECO:0000313" key="3">
    <source>
        <dbReference type="Proteomes" id="UP001189122"/>
    </source>
</evidence>
<dbReference type="Proteomes" id="UP001189122">
    <property type="component" value="Unassembled WGS sequence"/>
</dbReference>